<dbReference type="GO" id="GO:0046872">
    <property type="term" value="F:metal ion binding"/>
    <property type="evidence" value="ECO:0007669"/>
    <property type="project" value="UniProtKB-KW"/>
</dbReference>
<dbReference type="GO" id="GO:0005524">
    <property type="term" value="F:ATP binding"/>
    <property type="evidence" value="ECO:0007669"/>
    <property type="project" value="UniProtKB-KW"/>
</dbReference>
<dbReference type="Gene3D" id="3.30.70.560">
    <property type="entry name" value="7,8-Dihydro-6-hydroxymethylpterin-pyrophosphokinase HPPK"/>
    <property type="match status" value="1"/>
</dbReference>
<dbReference type="STRING" id="157072.A0A024TQI0"/>
<dbReference type="AlphaFoldDB" id="A0A024TQI0"/>
<dbReference type="SUPFAM" id="SSF55083">
    <property type="entry name" value="6-hydroxymethyl-7,8-dihydropterin pyrophosphokinase, HPPK"/>
    <property type="match status" value="1"/>
</dbReference>
<dbReference type="UniPathway" id="UPA00077">
    <property type="reaction ID" value="UER00155"/>
</dbReference>
<dbReference type="Pfam" id="PF01288">
    <property type="entry name" value="HPPK"/>
    <property type="match status" value="1"/>
</dbReference>
<dbReference type="PANTHER" id="PTHR20941">
    <property type="entry name" value="FOLATE SYNTHESIS PROTEINS"/>
    <property type="match status" value="1"/>
</dbReference>
<dbReference type="VEuPathDB" id="FungiDB:H310_10910"/>
<comment type="pathway">
    <text evidence="5">Cofactor biosynthesis; tetrahydrofolate biosynthesis; 2-amino-4-hydroxy-6-hydroxymethyl-7,8-dihydropteridine diphosphate from 7,8-dihydroneopterin triphosphate: step 4/4.</text>
</comment>
<evidence type="ECO:0000256" key="2">
    <source>
        <dbReference type="ARBA" id="ARBA00000198"/>
    </source>
</evidence>
<comment type="catalytic activity">
    <reaction evidence="1">
        <text>(7,8-dihydropterin-6-yl)methyl diphosphate + 4-aminobenzoate = 7,8-dihydropteroate + diphosphate</text>
        <dbReference type="Rhea" id="RHEA:19949"/>
        <dbReference type="ChEBI" id="CHEBI:17836"/>
        <dbReference type="ChEBI" id="CHEBI:17839"/>
        <dbReference type="ChEBI" id="CHEBI:33019"/>
        <dbReference type="ChEBI" id="CHEBI:72950"/>
        <dbReference type="EC" id="2.5.1.15"/>
    </reaction>
</comment>
<dbReference type="FunFam" id="3.20.20.20:FF:000006">
    <property type="entry name" value="Dihydropteroate synthase"/>
    <property type="match status" value="1"/>
</dbReference>
<dbReference type="InterPro" id="IPR006390">
    <property type="entry name" value="DHP_synth_dom"/>
</dbReference>
<keyword evidence="7" id="KW-0808">Transferase</keyword>
<dbReference type="EMBL" id="KI913979">
    <property type="protein sequence ID" value="ETV95871.1"/>
    <property type="molecule type" value="Genomic_DNA"/>
</dbReference>
<keyword evidence="11" id="KW-0067">ATP-binding</keyword>
<dbReference type="InterPro" id="IPR011005">
    <property type="entry name" value="Dihydropteroate_synth-like_sf"/>
</dbReference>
<dbReference type="GO" id="GO:0016301">
    <property type="term" value="F:kinase activity"/>
    <property type="evidence" value="ECO:0007669"/>
    <property type="project" value="UniProtKB-KW"/>
</dbReference>
<evidence type="ECO:0000256" key="5">
    <source>
        <dbReference type="ARBA" id="ARBA00005051"/>
    </source>
</evidence>
<evidence type="ECO:0000256" key="14">
    <source>
        <dbReference type="ARBA" id="ARBA00023268"/>
    </source>
</evidence>
<evidence type="ECO:0000259" key="15">
    <source>
        <dbReference type="PROSITE" id="PS50972"/>
    </source>
</evidence>
<dbReference type="InterPro" id="IPR000489">
    <property type="entry name" value="Pterin-binding_dom"/>
</dbReference>
<dbReference type="CDD" id="cd00739">
    <property type="entry name" value="DHPS"/>
    <property type="match status" value="1"/>
</dbReference>
<dbReference type="InterPro" id="IPR035907">
    <property type="entry name" value="Hppk_sf"/>
</dbReference>
<dbReference type="GeneID" id="20087960"/>
<name>A0A024TQI0_9STRA</name>
<dbReference type="GO" id="GO:0004156">
    <property type="term" value="F:dihydropteroate synthase activity"/>
    <property type="evidence" value="ECO:0007669"/>
    <property type="project" value="UniProtKB-EC"/>
</dbReference>
<evidence type="ECO:0000256" key="6">
    <source>
        <dbReference type="ARBA" id="ARBA00009951"/>
    </source>
</evidence>
<proteinExistence type="inferred from homology"/>
<dbReference type="GO" id="GO:0003848">
    <property type="term" value="F:2-amino-4-hydroxy-6-hydroxymethyldihydropteridine diphosphokinase activity"/>
    <property type="evidence" value="ECO:0007669"/>
    <property type="project" value="UniProtKB-EC"/>
</dbReference>
<dbReference type="PROSITE" id="PS00793">
    <property type="entry name" value="DHPS_2"/>
    <property type="match status" value="1"/>
</dbReference>
<evidence type="ECO:0000256" key="10">
    <source>
        <dbReference type="ARBA" id="ARBA00022777"/>
    </source>
</evidence>
<comment type="catalytic activity">
    <reaction evidence="2">
        <text>6-hydroxymethyl-7,8-dihydropterin + ATP = (7,8-dihydropterin-6-yl)methyl diphosphate + AMP + H(+)</text>
        <dbReference type="Rhea" id="RHEA:11412"/>
        <dbReference type="ChEBI" id="CHEBI:15378"/>
        <dbReference type="ChEBI" id="CHEBI:30616"/>
        <dbReference type="ChEBI" id="CHEBI:44841"/>
        <dbReference type="ChEBI" id="CHEBI:72950"/>
        <dbReference type="ChEBI" id="CHEBI:456215"/>
        <dbReference type="EC" id="2.7.6.3"/>
    </reaction>
</comment>
<evidence type="ECO:0000256" key="3">
    <source>
        <dbReference type="ARBA" id="ARBA00001946"/>
    </source>
</evidence>
<evidence type="ECO:0000256" key="4">
    <source>
        <dbReference type="ARBA" id="ARBA00004763"/>
    </source>
</evidence>
<evidence type="ECO:0000313" key="16">
    <source>
        <dbReference type="EMBL" id="ETV95871.1"/>
    </source>
</evidence>
<keyword evidence="13" id="KW-0289">Folate biosynthesis</keyword>
<dbReference type="PROSITE" id="PS50972">
    <property type="entry name" value="PTERIN_BINDING"/>
    <property type="match status" value="1"/>
</dbReference>
<evidence type="ECO:0000256" key="12">
    <source>
        <dbReference type="ARBA" id="ARBA00022842"/>
    </source>
</evidence>
<keyword evidence="12" id="KW-0460">Magnesium</keyword>
<dbReference type="GO" id="GO:0005740">
    <property type="term" value="C:mitochondrial envelope"/>
    <property type="evidence" value="ECO:0007669"/>
    <property type="project" value="TreeGrafter"/>
</dbReference>
<dbReference type="RefSeq" id="XP_008875622.1">
    <property type="nucleotide sequence ID" value="XM_008877400.1"/>
</dbReference>
<dbReference type="InterPro" id="IPR045031">
    <property type="entry name" value="DHP_synth-like"/>
</dbReference>
<evidence type="ECO:0000256" key="9">
    <source>
        <dbReference type="ARBA" id="ARBA00022741"/>
    </source>
</evidence>
<keyword evidence="10" id="KW-0418">Kinase</keyword>
<dbReference type="OrthoDB" id="615426at2759"/>
<dbReference type="NCBIfam" id="TIGR01496">
    <property type="entry name" value="DHPS"/>
    <property type="match status" value="1"/>
</dbReference>
<evidence type="ECO:0000256" key="7">
    <source>
        <dbReference type="ARBA" id="ARBA00022679"/>
    </source>
</evidence>
<dbReference type="Pfam" id="PF00809">
    <property type="entry name" value="Pterin_bind"/>
    <property type="match status" value="1"/>
</dbReference>
<keyword evidence="14" id="KW-0511">Multifunctional enzyme</keyword>
<evidence type="ECO:0000256" key="13">
    <source>
        <dbReference type="ARBA" id="ARBA00022909"/>
    </source>
</evidence>
<reference evidence="16" key="1">
    <citation type="submission" date="2013-12" db="EMBL/GenBank/DDBJ databases">
        <title>The Genome Sequence of Aphanomyces invadans NJM9701.</title>
        <authorList>
            <consortium name="The Broad Institute Genomics Platform"/>
            <person name="Russ C."/>
            <person name="Tyler B."/>
            <person name="van West P."/>
            <person name="Dieguez-Uribeondo J."/>
            <person name="Young S.K."/>
            <person name="Zeng Q."/>
            <person name="Gargeya S."/>
            <person name="Fitzgerald M."/>
            <person name="Abouelleil A."/>
            <person name="Alvarado L."/>
            <person name="Chapman S.B."/>
            <person name="Gainer-Dewar J."/>
            <person name="Goldberg J."/>
            <person name="Griggs A."/>
            <person name="Gujja S."/>
            <person name="Hansen M."/>
            <person name="Howarth C."/>
            <person name="Imamovic A."/>
            <person name="Ireland A."/>
            <person name="Larimer J."/>
            <person name="McCowan C."/>
            <person name="Murphy C."/>
            <person name="Pearson M."/>
            <person name="Poon T.W."/>
            <person name="Priest M."/>
            <person name="Roberts A."/>
            <person name="Saif S."/>
            <person name="Shea T."/>
            <person name="Sykes S."/>
            <person name="Wortman J."/>
            <person name="Nusbaum C."/>
            <person name="Birren B."/>
        </authorList>
    </citation>
    <scope>NUCLEOTIDE SEQUENCE [LARGE SCALE GENOMIC DNA]</scope>
    <source>
        <strain evidence="16">NJM9701</strain>
    </source>
</reference>
<evidence type="ECO:0000256" key="11">
    <source>
        <dbReference type="ARBA" id="ARBA00022840"/>
    </source>
</evidence>
<protein>
    <submittedName>
        <fullName evidence="16">Dihydropteroate synthase</fullName>
    </submittedName>
</protein>
<dbReference type="CDD" id="cd00483">
    <property type="entry name" value="HPPK"/>
    <property type="match status" value="1"/>
</dbReference>
<sequence length="457" mass="47943">MATIASAADAAAVTAYVAIGTNLGNRPGNLHRAVQELNQHAGRVVRTSLLYTTSPQYVTDQPQFLNAVLELSTTLSATDLLVCFKDIEVRVGRVLGTLRYGPRILDVDVLFYGKHIIATTTSVGPLIVPHALLHERDFVLRPLLDIAADFVHPTLHMTIQDLHAALPPSANPPLPVLSLGVNDLMWPLHTKTYVMGIVNTTPNSFSGDGTGVDVGAALATAMTMVDQGADILDVGGESTKPNAPAVSVDEEIARVVPVIQAIRHALPPVPISIDTTKGRVAAAAIEARANLVNDVSGATADPTMLATVAAAQVPIVLMHTRGTPATMALQKRYEDVVGDVVKELRPKLDAAMAAGIPTWNIIADPGIGFAKGLAENVKLLRHIDQLKVACAPCPLLVGASRKAFLGTLCGRPIPADRGSATAATCAAAIVGGADIVRVHDVAVCVDTCKVSDAIWRP</sequence>
<keyword evidence="8" id="KW-0479">Metal-binding</keyword>
<evidence type="ECO:0000256" key="8">
    <source>
        <dbReference type="ARBA" id="ARBA00022723"/>
    </source>
</evidence>
<dbReference type="PANTHER" id="PTHR20941:SF1">
    <property type="entry name" value="FOLIC ACID SYNTHESIS PROTEIN FOL1"/>
    <property type="match status" value="1"/>
</dbReference>
<organism evidence="16">
    <name type="scientific">Aphanomyces invadans</name>
    <dbReference type="NCBI Taxonomy" id="157072"/>
    <lineage>
        <taxon>Eukaryota</taxon>
        <taxon>Sar</taxon>
        <taxon>Stramenopiles</taxon>
        <taxon>Oomycota</taxon>
        <taxon>Saprolegniomycetes</taxon>
        <taxon>Saprolegniales</taxon>
        <taxon>Verrucalvaceae</taxon>
        <taxon>Aphanomyces</taxon>
    </lineage>
</organism>
<comment type="pathway">
    <text evidence="4">Cofactor biosynthesis; tetrahydrofolate biosynthesis; 7,8-dihydrofolate from 2-amino-4-hydroxy-6-hydroxymethyl-7,8-dihydropteridine diphosphate and 4-aminobenzoate: step 1/2.</text>
</comment>
<comment type="similarity">
    <text evidence="6">In the C-terminal section; belongs to the DHPS family.</text>
</comment>
<gene>
    <name evidence="16" type="ORF">H310_10910</name>
</gene>
<dbReference type="PROSITE" id="PS00794">
    <property type="entry name" value="HPPK"/>
    <property type="match status" value="1"/>
</dbReference>
<feature type="domain" description="Pterin-binding" evidence="15">
    <location>
        <begin position="192"/>
        <end position="449"/>
    </location>
</feature>
<comment type="cofactor">
    <cofactor evidence="3">
        <name>Mg(2+)</name>
        <dbReference type="ChEBI" id="CHEBI:18420"/>
    </cofactor>
</comment>
<dbReference type="Gene3D" id="3.20.20.20">
    <property type="entry name" value="Dihydropteroate synthase-like"/>
    <property type="match status" value="1"/>
</dbReference>
<evidence type="ECO:0000256" key="1">
    <source>
        <dbReference type="ARBA" id="ARBA00000012"/>
    </source>
</evidence>
<dbReference type="GO" id="GO:0046656">
    <property type="term" value="P:folic acid biosynthetic process"/>
    <property type="evidence" value="ECO:0007669"/>
    <property type="project" value="UniProtKB-KW"/>
</dbReference>
<dbReference type="eggNOG" id="KOG2544">
    <property type="taxonomic scope" value="Eukaryota"/>
</dbReference>
<keyword evidence="9" id="KW-0547">Nucleotide-binding</keyword>
<dbReference type="NCBIfam" id="TIGR01498">
    <property type="entry name" value="folK"/>
    <property type="match status" value="1"/>
</dbReference>
<dbReference type="InterPro" id="IPR000550">
    <property type="entry name" value="Hppk"/>
</dbReference>
<dbReference type="SUPFAM" id="SSF51717">
    <property type="entry name" value="Dihydropteroate synthetase-like"/>
    <property type="match status" value="1"/>
</dbReference>
<accession>A0A024TQI0</accession>
<dbReference type="GO" id="GO:0046654">
    <property type="term" value="P:tetrahydrofolate biosynthetic process"/>
    <property type="evidence" value="ECO:0007669"/>
    <property type="project" value="UniProtKB-UniPathway"/>
</dbReference>